<evidence type="ECO:0000313" key="4">
    <source>
        <dbReference type="Proteomes" id="UP000249547"/>
    </source>
</evidence>
<dbReference type="Gene3D" id="3.40.33.10">
    <property type="entry name" value="CAP"/>
    <property type="match status" value="1"/>
</dbReference>
<dbReference type="RefSeq" id="WP_111599132.1">
    <property type="nucleotide sequence ID" value="NZ_QLLL01000007.1"/>
</dbReference>
<dbReference type="InterPro" id="IPR014044">
    <property type="entry name" value="CAP_dom"/>
</dbReference>
<gene>
    <name evidence="3" type="ORF">LX64_03705</name>
</gene>
<keyword evidence="1" id="KW-0732">Signal</keyword>
<dbReference type="OrthoDB" id="982527at2"/>
<dbReference type="EMBL" id="QLLL01000007">
    <property type="protein sequence ID" value="RAJ01490.1"/>
    <property type="molecule type" value="Genomic_DNA"/>
</dbReference>
<dbReference type="PANTHER" id="PTHR31157">
    <property type="entry name" value="SCP DOMAIN-CONTAINING PROTEIN"/>
    <property type="match status" value="1"/>
</dbReference>
<feature type="chain" id="PRO_5016405558" evidence="1">
    <location>
        <begin position="22"/>
        <end position="191"/>
    </location>
</feature>
<sequence length="191" mass="21202">MYPYLLKTATVVTSLFFLVMATSCEKIDFIPAPTPQQPKPVEPATDPDHPPTVTIIANNINKDTLLYLVNTARAKGCNCGGTIMPPVPPVKWNDLLEYASVAHSKDMYDKGYFDHISLDGKNPGQRIESVGYNWWYYAENIAKGPSTEVVVITGWLNSPGHCKNLMDAKFKEMGVGKYGSYWTQSFASTTK</sequence>
<feature type="signal peptide" evidence="1">
    <location>
        <begin position="1"/>
        <end position="21"/>
    </location>
</feature>
<feature type="domain" description="SCP" evidence="2">
    <location>
        <begin position="67"/>
        <end position="181"/>
    </location>
</feature>
<reference evidence="3 4" key="1">
    <citation type="submission" date="2018-06" db="EMBL/GenBank/DDBJ databases">
        <title>Genomic Encyclopedia of Archaeal and Bacterial Type Strains, Phase II (KMG-II): from individual species to whole genera.</title>
        <authorList>
            <person name="Goeker M."/>
        </authorList>
    </citation>
    <scope>NUCLEOTIDE SEQUENCE [LARGE SCALE GENOMIC DNA]</scope>
    <source>
        <strain evidence="3 4">DSM 23857</strain>
    </source>
</reference>
<evidence type="ECO:0000259" key="2">
    <source>
        <dbReference type="Pfam" id="PF00188"/>
    </source>
</evidence>
<dbReference type="InterPro" id="IPR035940">
    <property type="entry name" value="CAP_sf"/>
</dbReference>
<dbReference type="PROSITE" id="PS51257">
    <property type="entry name" value="PROKAR_LIPOPROTEIN"/>
    <property type="match status" value="1"/>
</dbReference>
<organism evidence="3 4">
    <name type="scientific">Chitinophaga skermanii</name>
    <dbReference type="NCBI Taxonomy" id="331697"/>
    <lineage>
        <taxon>Bacteria</taxon>
        <taxon>Pseudomonadati</taxon>
        <taxon>Bacteroidota</taxon>
        <taxon>Chitinophagia</taxon>
        <taxon>Chitinophagales</taxon>
        <taxon>Chitinophagaceae</taxon>
        <taxon>Chitinophaga</taxon>
    </lineage>
</organism>
<evidence type="ECO:0000313" key="3">
    <source>
        <dbReference type="EMBL" id="RAJ01490.1"/>
    </source>
</evidence>
<dbReference type="Pfam" id="PF00188">
    <property type="entry name" value="CAP"/>
    <property type="match status" value="1"/>
</dbReference>
<dbReference type="Proteomes" id="UP000249547">
    <property type="component" value="Unassembled WGS sequence"/>
</dbReference>
<comment type="caution">
    <text evidence="3">The sequence shown here is derived from an EMBL/GenBank/DDBJ whole genome shotgun (WGS) entry which is preliminary data.</text>
</comment>
<name>A0A327QAN1_9BACT</name>
<dbReference type="PANTHER" id="PTHR31157:SF1">
    <property type="entry name" value="SCP DOMAIN-CONTAINING PROTEIN"/>
    <property type="match status" value="1"/>
</dbReference>
<evidence type="ECO:0000256" key="1">
    <source>
        <dbReference type="SAM" id="SignalP"/>
    </source>
</evidence>
<accession>A0A327QAN1</accession>
<dbReference type="AlphaFoldDB" id="A0A327QAN1"/>
<keyword evidence="4" id="KW-1185">Reference proteome</keyword>
<dbReference type="CDD" id="cd05379">
    <property type="entry name" value="CAP_bacterial"/>
    <property type="match status" value="1"/>
</dbReference>
<protein>
    <submittedName>
        <fullName evidence="3">Uncharacterized protein YkwD</fullName>
    </submittedName>
</protein>
<dbReference type="SUPFAM" id="SSF55797">
    <property type="entry name" value="PR-1-like"/>
    <property type="match status" value="1"/>
</dbReference>
<proteinExistence type="predicted"/>